<feature type="transmembrane region" description="Helical" evidence="4">
    <location>
        <begin position="298"/>
        <end position="317"/>
    </location>
</feature>
<dbReference type="PANTHER" id="PTHR43531:SF11">
    <property type="entry name" value="METHYL-ACCEPTING CHEMOTAXIS PROTEIN 3"/>
    <property type="match status" value="1"/>
</dbReference>
<dbReference type="SMART" id="SM00283">
    <property type="entry name" value="MA"/>
    <property type="match status" value="1"/>
</dbReference>
<dbReference type="GO" id="GO:0007165">
    <property type="term" value="P:signal transduction"/>
    <property type="evidence" value="ECO:0007669"/>
    <property type="project" value="UniProtKB-KW"/>
</dbReference>
<evidence type="ECO:0000259" key="6">
    <source>
        <dbReference type="PROSITE" id="PS50885"/>
    </source>
</evidence>
<dbReference type="CDD" id="cd06225">
    <property type="entry name" value="HAMP"/>
    <property type="match status" value="1"/>
</dbReference>
<dbReference type="PANTHER" id="PTHR43531">
    <property type="entry name" value="PROTEIN ICFG"/>
    <property type="match status" value="1"/>
</dbReference>
<feature type="domain" description="HAMP" evidence="6">
    <location>
        <begin position="323"/>
        <end position="376"/>
    </location>
</feature>
<dbReference type="InterPro" id="IPR004089">
    <property type="entry name" value="MCPsignal_dom"/>
</dbReference>
<keyword evidence="4" id="KW-0812">Transmembrane</keyword>
<dbReference type="GO" id="GO:0006935">
    <property type="term" value="P:chemotaxis"/>
    <property type="evidence" value="ECO:0007669"/>
    <property type="project" value="UniProtKB-KW"/>
</dbReference>
<reference evidence="7" key="2">
    <citation type="submission" date="2020-09" db="EMBL/GenBank/DDBJ databases">
        <authorList>
            <person name="Sun Q."/>
            <person name="Zhou Y."/>
        </authorList>
    </citation>
    <scope>NUCLEOTIDE SEQUENCE</scope>
    <source>
        <strain evidence="7">CGMCC 1.15762</strain>
    </source>
</reference>
<dbReference type="SUPFAM" id="SSF58104">
    <property type="entry name" value="Methyl-accepting chemotaxis protein (MCP) signaling domain"/>
    <property type="match status" value="1"/>
</dbReference>
<keyword evidence="1" id="KW-0145">Chemotaxis</keyword>
<organism evidence="7 8">
    <name type="scientific">Salipiger pallidus</name>
    <dbReference type="NCBI Taxonomy" id="1775170"/>
    <lineage>
        <taxon>Bacteria</taxon>
        <taxon>Pseudomonadati</taxon>
        <taxon>Pseudomonadota</taxon>
        <taxon>Alphaproteobacteria</taxon>
        <taxon>Rhodobacterales</taxon>
        <taxon>Roseobacteraceae</taxon>
        <taxon>Salipiger</taxon>
    </lineage>
</organism>
<protein>
    <recommendedName>
        <fullName evidence="9">Methyl-accepting chemotaxis protein</fullName>
    </recommendedName>
</protein>
<dbReference type="Proteomes" id="UP000617145">
    <property type="component" value="Unassembled WGS sequence"/>
</dbReference>
<dbReference type="PROSITE" id="PS50885">
    <property type="entry name" value="HAMP"/>
    <property type="match status" value="1"/>
</dbReference>
<accession>A0A8J3EEA3</accession>
<dbReference type="RefSeq" id="WP_188788724.1">
    <property type="nucleotide sequence ID" value="NZ_BMJV01000001.1"/>
</dbReference>
<dbReference type="InterPro" id="IPR051310">
    <property type="entry name" value="MCP_chemotaxis"/>
</dbReference>
<comment type="caution">
    <text evidence="7">The sequence shown here is derived from an EMBL/GenBank/DDBJ whole genome shotgun (WGS) entry which is preliminary data.</text>
</comment>
<comment type="similarity">
    <text evidence="2">Belongs to the methyl-accepting chemotaxis (MCP) protein family.</text>
</comment>
<evidence type="ECO:0000256" key="1">
    <source>
        <dbReference type="ARBA" id="ARBA00022500"/>
    </source>
</evidence>
<gene>
    <name evidence="7" type="ORF">GCM10011415_06620</name>
</gene>
<dbReference type="InterPro" id="IPR004090">
    <property type="entry name" value="Chemotax_Me-accpt_rcpt"/>
</dbReference>
<dbReference type="Gene3D" id="6.10.340.10">
    <property type="match status" value="1"/>
</dbReference>
<sequence length="668" mass="71260">MILLVIIALATAFTGLAALSYARTLEGQKAWAQYRLTSDPVLQLQGALLAELGYGGFIHDFKTYVLRGGRSTLDSLERRQSAIVTILDKLRAELPGKDDAEALDTIETSIKAYVKMATRAKRMHAARTPPEDIDANIATDPAPLLAALDRVVGPIGERGSTQKLLLMIELRRTLGIGGVIDSALDYMIRKQSEDFKTLREQLSTAAGILERYQANTLTTEESAAIDSLSELLVAIDAAATSAWDVDRPGTNRETMDDVQAWDDTAALSALRVLDLGILRDRAQEAHVLTNTLAQGARMTLLVSVGVVVALLCLALFVRRTVEISAVRPATAISDAVTRLAKGDVSVKLDHHVSDTEIGAIAKACETFRSLLEQNADMSAKATKDADIHRRQAENTRALIDQQTLLQSEVRRRAEAISHEVASISHAAQDLSARTEEQANTLERSAAALEQLSASVDSVAGAARESRSETAKMAEMIRLVSGILDEAITGMNRIVASSSGISRVTDMIEQIAFQTNLLALNAGVEAARAGEAGKGFAVVAAEVHALAQKSSSSAAEIKEMIAISDHEIKAGSAQLARAGTSFADITALVDAVERISEDVAHSTEKQGRGLRDLSASVGKLDVATQHNVAMFEETAASTAKLSHNVEALIATSDRVSAAVQPEPPLKLTG</sequence>
<dbReference type="PRINTS" id="PR00260">
    <property type="entry name" value="CHEMTRNSDUCR"/>
</dbReference>
<proteinExistence type="inferred from homology"/>
<evidence type="ECO:0000313" key="7">
    <source>
        <dbReference type="EMBL" id="GGG62894.1"/>
    </source>
</evidence>
<dbReference type="InterPro" id="IPR003660">
    <property type="entry name" value="HAMP_dom"/>
</dbReference>
<dbReference type="PROSITE" id="PS50111">
    <property type="entry name" value="CHEMOTAXIS_TRANSDUC_2"/>
    <property type="match status" value="1"/>
</dbReference>
<evidence type="ECO:0000256" key="2">
    <source>
        <dbReference type="ARBA" id="ARBA00029447"/>
    </source>
</evidence>
<evidence type="ECO:0000259" key="5">
    <source>
        <dbReference type="PROSITE" id="PS50111"/>
    </source>
</evidence>
<dbReference type="EMBL" id="BMJV01000001">
    <property type="protein sequence ID" value="GGG62894.1"/>
    <property type="molecule type" value="Genomic_DNA"/>
</dbReference>
<dbReference type="GO" id="GO:0004888">
    <property type="term" value="F:transmembrane signaling receptor activity"/>
    <property type="evidence" value="ECO:0007669"/>
    <property type="project" value="InterPro"/>
</dbReference>
<evidence type="ECO:0000313" key="8">
    <source>
        <dbReference type="Proteomes" id="UP000617145"/>
    </source>
</evidence>
<keyword evidence="4" id="KW-0472">Membrane</keyword>
<reference evidence="7" key="1">
    <citation type="journal article" date="2014" name="Int. J. Syst. Evol. Microbiol.">
        <title>Complete genome sequence of Corynebacterium casei LMG S-19264T (=DSM 44701T), isolated from a smear-ripened cheese.</title>
        <authorList>
            <consortium name="US DOE Joint Genome Institute (JGI-PGF)"/>
            <person name="Walter F."/>
            <person name="Albersmeier A."/>
            <person name="Kalinowski J."/>
            <person name="Ruckert C."/>
        </authorList>
    </citation>
    <scope>NUCLEOTIDE SEQUENCE</scope>
    <source>
        <strain evidence="7">CGMCC 1.15762</strain>
    </source>
</reference>
<evidence type="ECO:0000256" key="4">
    <source>
        <dbReference type="SAM" id="Phobius"/>
    </source>
</evidence>
<feature type="domain" description="Methyl-accepting transducer" evidence="5">
    <location>
        <begin position="412"/>
        <end position="641"/>
    </location>
</feature>
<keyword evidence="8" id="KW-1185">Reference proteome</keyword>
<dbReference type="GO" id="GO:0016020">
    <property type="term" value="C:membrane"/>
    <property type="evidence" value="ECO:0007669"/>
    <property type="project" value="InterPro"/>
</dbReference>
<evidence type="ECO:0008006" key="9">
    <source>
        <dbReference type="Google" id="ProtNLM"/>
    </source>
</evidence>
<evidence type="ECO:0000256" key="3">
    <source>
        <dbReference type="PROSITE-ProRule" id="PRU00284"/>
    </source>
</evidence>
<dbReference type="Pfam" id="PF00015">
    <property type="entry name" value="MCPsignal"/>
    <property type="match status" value="1"/>
</dbReference>
<keyword evidence="3" id="KW-0807">Transducer</keyword>
<dbReference type="Gene3D" id="1.10.287.950">
    <property type="entry name" value="Methyl-accepting chemotaxis protein"/>
    <property type="match status" value="1"/>
</dbReference>
<name>A0A8J3EEA3_9RHOB</name>
<keyword evidence="4" id="KW-1133">Transmembrane helix</keyword>
<dbReference type="AlphaFoldDB" id="A0A8J3EEA3"/>